<reference key="1">
    <citation type="submission" date="2010-11" db="EMBL/GenBank/DDBJ databases">
        <title>The complete genome of Bacteroides helcogenes P 36-108.</title>
        <authorList>
            <consortium name="US DOE Joint Genome Institute (JGI-PGF)"/>
            <person name="Lucas S."/>
            <person name="Copeland A."/>
            <person name="Lapidus A."/>
            <person name="Bruce D."/>
            <person name="Goodwin L."/>
            <person name="Pitluck S."/>
            <person name="Kyrpides N."/>
            <person name="Mavromatis K."/>
            <person name="Ivanova N."/>
            <person name="Zeytun A."/>
            <person name="Brettin T."/>
            <person name="Detter J.C."/>
            <person name="Tapia R."/>
            <person name="Han C."/>
            <person name="Land M."/>
            <person name="Hauser L."/>
            <person name="Markowitz V."/>
            <person name="Cheng J.-F."/>
            <person name="Hugenholtz P."/>
            <person name="Woyke T."/>
            <person name="Wu D."/>
            <person name="Gronow S."/>
            <person name="Wellnitz S."/>
            <person name="Brambilla E."/>
            <person name="Klenk H.-P."/>
            <person name="Eisen J.A."/>
        </authorList>
    </citation>
    <scope>NUCLEOTIDE SEQUENCE</scope>
    <source>
        <strain>P 36-108</strain>
    </source>
</reference>
<evidence type="ECO:0000313" key="6">
    <source>
        <dbReference type="Proteomes" id="UP000008630"/>
    </source>
</evidence>
<keyword evidence="3" id="KW-0804">Transcription</keyword>
<dbReference type="InterPro" id="IPR009057">
    <property type="entry name" value="Homeodomain-like_sf"/>
</dbReference>
<dbReference type="SMART" id="SM00342">
    <property type="entry name" value="HTH_ARAC"/>
    <property type="match status" value="1"/>
</dbReference>
<proteinExistence type="predicted"/>
<evidence type="ECO:0000313" key="5">
    <source>
        <dbReference type="EMBL" id="ADV42323.1"/>
    </source>
</evidence>
<dbReference type="PANTHER" id="PTHR43280">
    <property type="entry name" value="ARAC-FAMILY TRANSCRIPTIONAL REGULATOR"/>
    <property type="match status" value="1"/>
</dbReference>
<dbReference type="KEGG" id="bhl:Bache_0293"/>
<dbReference type="InterPro" id="IPR037923">
    <property type="entry name" value="HTH-like"/>
</dbReference>
<feature type="domain" description="HTH araC/xylS-type" evidence="4">
    <location>
        <begin position="196"/>
        <end position="294"/>
    </location>
</feature>
<dbReference type="SUPFAM" id="SSF46689">
    <property type="entry name" value="Homeodomain-like"/>
    <property type="match status" value="1"/>
</dbReference>
<dbReference type="RefSeq" id="WP_013545940.1">
    <property type="nucleotide sequence ID" value="NC_014933.1"/>
</dbReference>
<dbReference type="GO" id="GO:0003700">
    <property type="term" value="F:DNA-binding transcription factor activity"/>
    <property type="evidence" value="ECO:0007669"/>
    <property type="project" value="InterPro"/>
</dbReference>
<dbReference type="AlphaFoldDB" id="E6STX0"/>
<sequence length="305" mass="35850">MEKIPVLKFFKRKYGGELLIDLIDIHYMKAGIMKLPIHRYTFYSVVLITDGQEEIGLNDNSVIAMKGTLITSTPGDVWHWNPDTQLQGYALVFEEEFLLSFFKDRLFLQKFSYLQRNRRSSFYYLGDSLFERVCLVMKQIQDEIHGDETNLRRTSLPEIDQHVLRAMLYETLVLLRRADDRVVSTENETSLSRYVEPFTKMVEQYFAEQRGIQFYADRLCITPNYLNKIAKQALGTNVKGYINDRTLQEIKSLLEYTSLSVAEIAERMHFQSSSYLVRYFKKQTGITPLQYREHELSPHTRGDFP</sequence>
<protein>
    <submittedName>
        <fullName evidence="5">Transcriptional regulator, AraC family</fullName>
    </submittedName>
</protein>
<dbReference type="GO" id="GO:0043565">
    <property type="term" value="F:sequence-specific DNA binding"/>
    <property type="evidence" value="ECO:0007669"/>
    <property type="project" value="InterPro"/>
</dbReference>
<dbReference type="PATRIC" id="fig|693979.3.peg.320"/>
<dbReference type="Pfam" id="PF12833">
    <property type="entry name" value="HTH_18"/>
    <property type="match status" value="1"/>
</dbReference>
<dbReference type="SUPFAM" id="SSF51215">
    <property type="entry name" value="Regulatory protein AraC"/>
    <property type="match status" value="1"/>
</dbReference>
<organism evidence="5 6">
    <name type="scientific">Bacteroides helcogenes (strain ATCC 35417 / DSM 20613 / JCM 6297 / CCUG 15421 / P 36-108)</name>
    <dbReference type="NCBI Taxonomy" id="693979"/>
    <lineage>
        <taxon>Bacteria</taxon>
        <taxon>Pseudomonadati</taxon>
        <taxon>Bacteroidota</taxon>
        <taxon>Bacteroidia</taxon>
        <taxon>Bacteroidales</taxon>
        <taxon>Bacteroidaceae</taxon>
        <taxon>Bacteroides</taxon>
    </lineage>
</organism>
<dbReference type="PANTHER" id="PTHR43280:SF32">
    <property type="entry name" value="TRANSCRIPTIONAL REGULATORY PROTEIN"/>
    <property type="match status" value="1"/>
</dbReference>
<dbReference type="PROSITE" id="PS01124">
    <property type="entry name" value="HTH_ARAC_FAMILY_2"/>
    <property type="match status" value="1"/>
</dbReference>
<dbReference type="STRING" id="693979.Bache_0293"/>
<reference evidence="5 6" key="2">
    <citation type="journal article" date="2011" name="Stand. Genomic Sci.">
        <title>Complete genome sequence of Bacteroides helcogenes type strain (P 36-108).</title>
        <authorList>
            <person name="Pati A."/>
            <person name="Gronow S."/>
            <person name="Zeytun A."/>
            <person name="Lapidus A."/>
            <person name="Nolan M."/>
            <person name="Hammon N."/>
            <person name="Deshpande S."/>
            <person name="Cheng J.F."/>
            <person name="Tapia R."/>
            <person name="Han C."/>
            <person name="Goodwin L."/>
            <person name="Pitluck S."/>
            <person name="Liolios K."/>
            <person name="Pagani I."/>
            <person name="Ivanova N."/>
            <person name="Mavromatis K."/>
            <person name="Chen A."/>
            <person name="Palaniappan K."/>
            <person name="Land M."/>
            <person name="Hauser L."/>
            <person name="Chang Y.J."/>
            <person name="Jeffries C.D."/>
            <person name="Detter J.C."/>
            <person name="Brambilla E."/>
            <person name="Rohde M."/>
            <person name="Goker M."/>
            <person name="Woyke T."/>
            <person name="Bristow J."/>
            <person name="Eisen J.A."/>
            <person name="Markowitz V."/>
            <person name="Hugenholtz P."/>
            <person name="Kyrpides N.C."/>
            <person name="Klenk H.P."/>
            <person name="Lucas S."/>
        </authorList>
    </citation>
    <scope>NUCLEOTIDE SEQUENCE [LARGE SCALE GENOMIC DNA]</scope>
    <source>
        <strain evidence="6">ATCC 35417 / DSM 20613 / JCM 6297 / CCUG 15421 / P 36-108</strain>
    </source>
</reference>
<dbReference type="Gene3D" id="1.10.10.60">
    <property type="entry name" value="Homeodomain-like"/>
    <property type="match status" value="1"/>
</dbReference>
<dbReference type="InterPro" id="IPR018060">
    <property type="entry name" value="HTH_AraC"/>
</dbReference>
<keyword evidence="6" id="KW-1185">Reference proteome</keyword>
<name>E6STX0_BACT6</name>
<accession>E6STX0</accession>
<dbReference type="HOGENOM" id="CLU_000445_88_2_10"/>
<dbReference type="OrthoDB" id="2585681at2"/>
<dbReference type="Proteomes" id="UP000008630">
    <property type="component" value="Chromosome"/>
</dbReference>
<keyword evidence="1" id="KW-0805">Transcription regulation</keyword>
<evidence type="ECO:0000256" key="2">
    <source>
        <dbReference type="ARBA" id="ARBA00023125"/>
    </source>
</evidence>
<dbReference type="eggNOG" id="COG2207">
    <property type="taxonomic scope" value="Bacteria"/>
</dbReference>
<keyword evidence="2" id="KW-0238">DNA-binding</keyword>
<evidence type="ECO:0000256" key="1">
    <source>
        <dbReference type="ARBA" id="ARBA00023015"/>
    </source>
</evidence>
<gene>
    <name evidence="5" type="ordered locus">Bache_0293</name>
</gene>
<dbReference type="EMBL" id="CP002352">
    <property type="protein sequence ID" value="ADV42323.1"/>
    <property type="molecule type" value="Genomic_DNA"/>
</dbReference>
<evidence type="ECO:0000256" key="3">
    <source>
        <dbReference type="ARBA" id="ARBA00023163"/>
    </source>
</evidence>
<evidence type="ECO:0000259" key="4">
    <source>
        <dbReference type="PROSITE" id="PS01124"/>
    </source>
</evidence>